<gene>
    <name evidence="2" type="ORF">CEXT_496761</name>
</gene>
<evidence type="ECO:0000313" key="3">
    <source>
        <dbReference type="Proteomes" id="UP001054945"/>
    </source>
</evidence>
<organism evidence="2 3">
    <name type="scientific">Caerostris extrusa</name>
    <name type="common">Bark spider</name>
    <name type="synonym">Caerostris bankana</name>
    <dbReference type="NCBI Taxonomy" id="172846"/>
    <lineage>
        <taxon>Eukaryota</taxon>
        <taxon>Metazoa</taxon>
        <taxon>Ecdysozoa</taxon>
        <taxon>Arthropoda</taxon>
        <taxon>Chelicerata</taxon>
        <taxon>Arachnida</taxon>
        <taxon>Araneae</taxon>
        <taxon>Araneomorphae</taxon>
        <taxon>Entelegynae</taxon>
        <taxon>Araneoidea</taxon>
        <taxon>Araneidae</taxon>
        <taxon>Caerostris</taxon>
    </lineage>
</organism>
<reference evidence="2 3" key="1">
    <citation type="submission" date="2021-06" db="EMBL/GenBank/DDBJ databases">
        <title>Caerostris extrusa draft genome.</title>
        <authorList>
            <person name="Kono N."/>
            <person name="Arakawa K."/>
        </authorList>
    </citation>
    <scope>NUCLEOTIDE SEQUENCE [LARGE SCALE GENOMIC DNA]</scope>
</reference>
<feature type="region of interest" description="Disordered" evidence="1">
    <location>
        <begin position="51"/>
        <end position="70"/>
    </location>
</feature>
<dbReference type="Proteomes" id="UP001054945">
    <property type="component" value="Unassembled WGS sequence"/>
</dbReference>
<name>A0AAV4NMI7_CAEEX</name>
<keyword evidence="3" id="KW-1185">Reference proteome</keyword>
<accession>A0AAV4NMI7</accession>
<proteinExistence type="predicted"/>
<dbReference type="EMBL" id="BPLR01020968">
    <property type="protein sequence ID" value="GIX84462.1"/>
    <property type="molecule type" value="Genomic_DNA"/>
</dbReference>
<feature type="compositionally biased region" description="Polar residues" evidence="1">
    <location>
        <begin position="54"/>
        <end position="70"/>
    </location>
</feature>
<protein>
    <submittedName>
        <fullName evidence="2">Uncharacterized protein</fullName>
    </submittedName>
</protein>
<evidence type="ECO:0000256" key="1">
    <source>
        <dbReference type="SAM" id="MobiDB-lite"/>
    </source>
</evidence>
<dbReference type="AlphaFoldDB" id="A0AAV4NMI7"/>
<comment type="caution">
    <text evidence="2">The sequence shown here is derived from an EMBL/GenBank/DDBJ whole genome shotgun (WGS) entry which is preliminary data.</text>
</comment>
<evidence type="ECO:0000313" key="2">
    <source>
        <dbReference type="EMBL" id="GIX84462.1"/>
    </source>
</evidence>
<sequence>MHDLKDAEPNIIDKLAHYSSKTMAGQDVAGYFQSLKTRCFERTSEILPLVPTGQDANSVSDQRSPNTTWASFHKNSIDTATKKTLQLVPMNLLP</sequence>